<dbReference type="EMBL" id="AUZX01010742">
    <property type="protein sequence ID" value="EQD46400.1"/>
    <property type="molecule type" value="Genomic_DNA"/>
</dbReference>
<dbReference type="AlphaFoldDB" id="T1AWC7"/>
<evidence type="ECO:0000256" key="2">
    <source>
        <dbReference type="ARBA" id="ARBA00023295"/>
    </source>
</evidence>
<dbReference type="Gene3D" id="2.60.40.1500">
    <property type="entry name" value="Glycosyl hydrolase domain, family 39"/>
    <property type="match status" value="1"/>
</dbReference>
<dbReference type="Pfam" id="PF01229">
    <property type="entry name" value="Glyco_hydro_39"/>
    <property type="match status" value="1"/>
</dbReference>
<dbReference type="GO" id="GO:0016798">
    <property type="term" value="F:hydrolase activity, acting on glycosyl bonds"/>
    <property type="evidence" value="ECO:0007669"/>
    <property type="project" value="UniProtKB-KW"/>
</dbReference>
<feature type="domain" description="Glycosyl hydrolases family 39 N-terminal catalytic" evidence="3">
    <location>
        <begin position="10"/>
        <end position="125"/>
    </location>
</feature>
<evidence type="ECO:0000259" key="3">
    <source>
        <dbReference type="Pfam" id="PF01229"/>
    </source>
</evidence>
<accession>T1AWC7</accession>
<organism evidence="4">
    <name type="scientific">mine drainage metagenome</name>
    <dbReference type="NCBI Taxonomy" id="410659"/>
    <lineage>
        <taxon>unclassified sequences</taxon>
        <taxon>metagenomes</taxon>
        <taxon>ecological metagenomes</taxon>
    </lineage>
</organism>
<dbReference type="Gene3D" id="3.20.20.80">
    <property type="entry name" value="Glycosidases"/>
    <property type="match status" value="1"/>
</dbReference>
<evidence type="ECO:0000256" key="1">
    <source>
        <dbReference type="ARBA" id="ARBA00022801"/>
    </source>
</evidence>
<feature type="non-terminal residue" evidence="4">
    <location>
        <position position="1"/>
    </location>
</feature>
<proteinExistence type="predicted"/>
<name>T1AWC7_9ZZZZ</name>
<reference evidence="4" key="2">
    <citation type="journal article" date="2014" name="ISME J.">
        <title>Microbial stratification in low pH oxic and suboxic macroscopic growths along an acid mine drainage.</title>
        <authorList>
            <person name="Mendez-Garcia C."/>
            <person name="Mesa V."/>
            <person name="Sprenger R.R."/>
            <person name="Richter M."/>
            <person name="Diez M.S."/>
            <person name="Solano J."/>
            <person name="Bargiela R."/>
            <person name="Golyshina O.V."/>
            <person name="Manteca A."/>
            <person name="Ramos J.L."/>
            <person name="Gallego J.R."/>
            <person name="Llorente I."/>
            <person name="Martins Dos Santos V.A."/>
            <person name="Jensen O.N."/>
            <person name="Pelaez A.I."/>
            <person name="Sanchez J."/>
            <person name="Ferrer M."/>
        </authorList>
    </citation>
    <scope>NUCLEOTIDE SEQUENCE</scope>
</reference>
<gene>
    <name evidence="4" type="ORF">B1A_14633</name>
</gene>
<dbReference type="SUPFAM" id="SSF51011">
    <property type="entry name" value="Glycosyl hydrolase domain"/>
    <property type="match status" value="1"/>
</dbReference>
<comment type="caution">
    <text evidence="4">The sequence shown here is derived from an EMBL/GenBank/DDBJ whole genome shotgun (WGS) entry which is preliminary data.</text>
</comment>
<keyword evidence="2 4" id="KW-0326">Glycosidase</keyword>
<sequence length="162" mass="17334">EDGPNPGPLTGGFGLRAYGGINKPSYYAFQLLHELGHERLANPSHSAIVTRTRKGSLVIALWNLVDPGVKGGPKTMRLEVSAVPPNAAVALQCVDHNHGNVLPVYRAMGSPRYPTRKQVAEMNTATALPAPRILHLRAGVLALTLQPDALVLLRINAARGRT</sequence>
<protein>
    <submittedName>
        <fullName evidence="4">Glycoside hydrolase family 39</fullName>
        <ecNumber evidence="4">3.2.1.-</ecNumber>
    </submittedName>
</protein>
<dbReference type="InterPro" id="IPR049166">
    <property type="entry name" value="GH39_cat"/>
</dbReference>
<keyword evidence="1 4" id="KW-0378">Hydrolase</keyword>
<reference evidence="4" key="1">
    <citation type="submission" date="2013-08" db="EMBL/GenBank/DDBJ databases">
        <authorList>
            <person name="Mendez C."/>
            <person name="Richter M."/>
            <person name="Ferrer M."/>
            <person name="Sanchez J."/>
        </authorList>
    </citation>
    <scope>NUCLEOTIDE SEQUENCE</scope>
</reference>
<feature type="non-terminal residue" evidence="4">
    <location>
        <position position="162"/>
    </location>
</feature>
<dbReference type="EC" id="3.2.1.-" evidence="4"/>
<evidence type="ECO:0000313" key="4">
    <source>
        <dbReference type="EMBL" id="EQD46400.1"/>
    </source>
</evidence>